<evidence type="ECO:0000256" key="4">
    <source>
        <dbReference type="SAM" id="SignalP"/>
    </source>
</evidence>
<dbReference type="KEGG" id="aaqu:D3M96_10045"/>
<evidence type="ECO:0000313" key="5">
    <source>
        <dbReference type="EMBL" id="AYN20836.1"/>
    </source>
</evidence>
<organism evidence="5 6">
    <name type="scientific">Alcaligenes aquatilis</name>
    <dbReference type="NCBI Taxonomy" id="323284"/>
    <lineage>
        <taxon>Bacteria</taxon>
        <taxon>Pseudomonadati</taxon>
        <taxon>Pseudomonadota</taxon>
        <taxon>Betaproteobacteria</taxon>
        <taxon>Burkholderiales</taxon>
        <taxon>Alcaligenaceae</taxon>
        <taxon>Alcaligenes</taxon>
    </lineage>
</organism>
<protein>
    <recommendedName>
        <fullName evidence="2">Curli production assembly/transport component CsgF</fullName>
    </recommendedName>
</protein>
<dbReference type="EMBL" id="CP032153">
    <property type="protein sequence ID" value="AYN20836.1"/>
    <property type="molecule type" value="Genomic_DNA"/>
</dbReference>
<feature type="chain" id="PRO_5018288765" description="Curli production assembly/transport component CsgF" evidence="4">
    <location>
        <begin position="23"/>
        <end position="144"/>
    </location>
</feature>
<proteinExistence type="predicted"/>
<evidence type="ECO:0000313" key="6">
    <source>
        <dbReference type="Proteomes" id="UP000268070"/>
    </source>
</evidence>
<dbReference type="OrthoDB" id="1443407at2"/>
<reference evidence="5 6" key="1">
    <citation type="submission" date="2018-09" db="EMBL/GenBank/DDBJ databases">
        <title>Complete genome sequence of the hydrocarbonoclastic bacterium Alcaligenes aquatilis QD168, isolated from a crude-oil polluted marine sediment of Central Chile.</title>
        <authorList>
            <person name="Duran R.E."/>
            <person name="Barra B."/>
            <person name="Salva-Serra F."/>
            <person name="Mendez V."/>
            <person name="Moore E.R.B."/>
            <person name="Seeger M."/>
        </authorList>
    </citation>
    <scope>NUCLEOTIDE SEQUENCE [LARGE SCALE GENOMIC DNA]</scope>
    <source>
        <strain evidence="5 6">QD168</strain>
    </source>
</reference>
<dbReference type="Pfam" id="PF10614">
    <property type="entry name" value="CsgF"/>
    <property type="match status" value="1"/>
</dbReference>
<name>A0A3G2HUJ6_9BURK</name>
<dbReference type="Proteomes" id="UP000268070">
    <property type="component" value="Chromosome"/>
</dbReference>
<sequence>MKTFLPLASVLLTGALFAPVHATELIYTPVNPNFGGSPLNGQWLLNSAQVTNKHTDPDAEDLGSSFEQRTPFQDFNDQLERSVLSRLASAASSQFVDSNGKFVPGTFETGSFTVSVVDIGGGALTITTTDRITGASTTFRVMQP</sequence>
<comment type="function">
    <text evidence="1">May be involved in the biogenesis of curli organelles.</text>
</comment>
<gene>
    <name evidence="5" type="ORF">D3M96_10045</name>
</gene>
<feature type="signal peptide" evidence="4">
    <location>
        <begin position="1"/>
        <end position="22"/>
    </location>
</feature>
<accession>A0A3G2HUJ6</accession>
<keyword evidence="3 4" id="KW-0732">Signal</keyword>
<evidence type="ECO:0000256" key="1">
    <source>
        <dbReference type="ARBA" id="ARBA00003989"/>
    </source>
</evidence>
<dbReference type="AlphaFoldDB" id="A0A3G2HUJ6"/>
<evidence type="ECO:0000256" key="2">
    <source>
        <dbReference type="ARBA" id="ARBA00014031"/>
    </source>
</evidence>
<evidence type="ECO:0000256" key="3">
    <source>
        <dbReference type="ARBA" id="ARBA00022729"/>
    </source>
</evidence>
<dbReference type="RefSeq" id="WP_121738856.1">
    <property type="nucleotide sequence ID" value="NZ_CP032153.1"/>
</dbReference>
<dbReference type="InterPro" id="IPR018893">
    <property type="entry name" value="T8SS_CsgF"/>
</dbReference>